<dbReference type="OrthoDB" id="3365660at2"/>
<name>A0A561SQ10_9PSEU</name>
<dbReference type="RefSeq" id="WP_147256226.1">
    <property type="nucleotide sequence ID" value="NZ_VIWU01000001.1"/>
</dbReference>
<accession>A0A561SQ10</accession>
<dbReference type="InterPro" id="IPR013538">
    <property type="entry name" value="ASHA1/2-like_C"/>
</dbReference>
<reference evidence="3 4" key="1">
    <citation type="submission" date="2019-06" db="EMBL/GenBank/DDBJ databases">
        <title>Sequencing the genomes of 1000 actinobacteria strains.</title>
        <authorList>
            <person name="Klenk H.-P."/>
        </authorList>
    </citation>
    <scope>NUCLEOTIDE SEQUENCE [LARGE SCALE GENOMIC DNA]</scope>
    <source>
        <strain evidence="3 4">DSM 45671</strain>
    </source>
</reference>
<feature type="domain" description="Activator of Hsp90 ATPase homologue 1/2-like C-terminal" evidence="2">
    <location>
        <begin position="19"/>
        <end position="140"/>
    </location>
</feature>
<evidence type="ECO:0000313" key="3">
    <source>
        <dbReference type="EMBL" id="TWF76958.1"/>
    </source>
</evidence>
<dbReference type="Proteomes" id="UP000321261">
    <property type="component" value="Unassembled WGS sequence"/>
</dbReference>
<comment type="caution">
    <text evidence="3">The sequence shown here is derived from an EMBL/GenBank/DDBJ whole genome shotgun (WGS) entry which is preliminary data.</text>
</comment>
<dbReference type="Gene3D" id="3.30.530.20">
    <property type="match status" value="1"/>
</dbReference>
<evidence type="ECO:0000313" key="4">
    <source>
        <dbReference type="Proteomes" id="UP000321261"/>
    </source>
</evidence>
<proteinExistence type="inferred from homology"/>
<dbReference type="AlphaFoldDB" id="A0A561SQ10"/>
<dbReference type="InterPro" id="IPR023393">
    <property type="entry name" value="START-like_dom_sf"/>
</dbReference>
<evidence type="ECO:0000259" key="2">
    <source>
        <dbReference type="Pfam" id="PF08327"/>
    </source>
</evidence>
<comment type="similarity">
    <text evidence="1">Belongs to the AHA1 family.</text>
</comment>
<dbReference type="CDD" id="cd07814">
    <property type="entry name" value="SRPBCC_CalC_Aha1-like"/>
    <property type="match status" value="1"/>
</dbReference>
<keyword evidence="4" id="KW-1185">Reference proteome</keyword>
<organism evidence="3 4">
    <name type="scientific">Pseudonocardia hierapolitana</name>
    <dbReference type="NCBI Taxonomy" id="1128676"/>
    <lineage>
        <taxon>Bacteria</taxon>
        <taxon>Bacillati</taxon>
        <taxon>Actinomycetota</taxon>
        <taxon>Actinomycetes</taxon>
        <taxon>Pseudonocardiales</taxon>
        <taxon>Pseudonocardiaceae</taxon>
        <taxon>Pseudonocardia</taxon>
    </lineage>
</organism>
<dbReference type="Pfam" id="PF08327">
    <property type="entry name" value="AHSA1"/>
    <property type="match status" value="1"/>
</dbReference>
<dbReference type="EMBL" id="VIWU01000001">
    <property type="protein sequence ID" value="TWF76958.1"/>
    <property type="molecule type" value="Genomic_DNA"/>
</dbReference>
<dbReference type="SUPFAM" id="SSF55961">
    <property type="entry name" value="Bet v1-like"/>
    <property type="match status" value="1"/>
</dbReference>
<evidence type="ECO:0000256" key="1">
    <source>
        <dbReference type="ARBA" id="ARBA00006817"/>
    </source>
</evidence>
<gene>
    <name evidence="3" type="ORF">FHX44_112857</name>
</gene>
<sequence length="144" mass="15316">MTMSETATTYEYSLTRELDAPVENVWAAWTQPDHYAQWSGAVRSSISLDVRPGGAWSATMATPDGSEFPLTGSYGEVVENERLEVIMDLPGGASTAMAVDLTDLGGKTRIVVSQTCATAEARDMSEQGSGMLLDGLSAYVPTIS</sequence>
<protein>
    <submittedName>
        <fullName evidence="3">Uncharacterized protein YndB with AHSA1/START domain</fullName>
    </submittedName>
</protein>